<evidence type="ECO:0000256" key="1">
    <source>
        <dbReference type="SAM" id="MobiDB-lite"/>
    </source>
</evidence>
<dbReference type="AlphaFoldDB" id="A0A6U8T4T0"/>
<reference evidence="3" key="1">
    <citation type="submission" date="2021-01" db="EMBL/GenBank/DDBJ databases">
        <authorList>
            <person name="Corre E."/>
            <person name="Pelletier E."/>
            <person name="Niang G."/>
            <person name="Scheremetjew M."/>
            <person name="Finn R."/>
            <person name="Kale V."/>
            <person name="Holt S."/>
            <person name="Cochrane G."/>
            <person name="Meng A."/>
            <person name="Brown T."/>
            <person name="Cohen L."/>
        </authorList>
    </citation>
    <scope>NUCLEOTIDE SEQUENCE</scope>
    <source>
        <strain evidence="3">379</strain>
    </source>
</reference>
<protein>
    <submittedName>
        <fullName evidence="3">Uncharacterized protein</fullName>
    </submittedName>
</protein>
<feature type="compositionally biased region" description="Low complexity" evidence="1">
    <location>
        <begin position="110"/>
        <end position="119"/>
    </location>
</feature>
<evidence type="ECO:0000256" key="2">
    <source>
        <dbReference type="SAM" id="SignalP"/>
    </source>
</evidence>
<feature type="compositionally biased region" description="Basic and acidic residues" evidence="1">
    <location>
        <begin position="97"/>
        <end position="107"/>
    </location>
</feature>
<gene>
    <name evidence="3" type="ORF">EHUX00137_LOCUS28060</name>
</gene>
<proteinExistence type="predicted"/>
<accession>A0A6U8T4T0</accession>
<sequence length="119" mass="13028">MDFAQTCYSLMLFPYVLLGLPPCKAFLTHARRTGYDKAGRLCWALSNQQMLERSSMLHSFAVQDRAATRMQAFSRGAAARGAAGTPSSASRTSPARRAQERGTERGWRGWRGAAGDANV</sequence>
<feature type="compositionally biased region" description="Low complexity" evidence="1">
    <location>
        <begin position="75"/>
        <end position="96"/>
    </location>
</feature>
<feature type="signal peptide" evidence="2">
    <location>
        <begin position="1"/>
        <end position="25"/>
    </location>
</feature>
<evidence type="ECO:0000313" key="3">
    <source>
        <dbReference type="EMBL" id="CAE0566884.1"/>
    </source>
</evidence>
<dbReference type="EMBL" id="HBIR01035967">
    <property type="protein sequence ID" value="CAE0566884.1"/>
    <property type="molecule type" value="Transcribed_RNA"/>
</dbReference>
<keyword evidence="2" id="KW-0732">Signal</keyword>
<organism evidence="3">
    <name type="scientific">Emiliania huxleyi</name>
    <name type="common">Coccolithophore</name>
    <name type="synonym">Pontosphaera huxleyi</name>
    <dbReference type="NCBI Taxonomy" id="2903"/>
    <lineage>
        <taxon>Eukaryota</taxon>
        <taxon>Haptista</taxon>
        <taxon>Haptophyta</taxon>
        <taxon>Prymnesiophyceae</taxon>
        <taxon>Isochrysidales</taxon>
        <taxon>Noelaerhabdaceae</taxon>
        <taxon>Emiliania</taxon>
    </lineage>
</organism>
<name>A0A6U8T4T0_EMIHU</name>
<feature type="chain" id="PRO_5030160582" evidence="2">
    <location>
        <begin position="26"/>
        <end position="119"/>
    </location>
</feature>
<dbReference type="PROSITE" id="PS50096">
    <property type="entry name" value="IQ"/>
    <property type="match status" value="1"/>
</dbReference>
<feature type="region of interest" description="Disordered" evidence="1">
    <location>
        <begin position="75"/>
        <end position="119"/>
    </location>
</feature>